<proteinExistence type="predicted"/>
<dbReference type="Proteomes" id="UP000580250">
    <property type="component" value="Unassembled WGS sequence"/>
</dbReference>
<dbReference type="AlphaFoldDB" id="A0A6V7XKX9"/>
<comment type="caution">
    <text evidence="1">The sequence shown here is derived from an EMBL/GenBank/DDBJ whole genome shotgun (WGS) entry which is preliminary data.</text>
</comment>
<name>A0A6V7XKX9_MELEN</name>
<protein>
    <submittedName>
        <fullName evidence="1">Uncharacterized protein</fullName>
    </submittedName>
</protein>
<sequence length="148" mass="16764">MNLTCTSAIYEKGVNFYEVDFVNTTGTPSCILLNNSSQAKKGSKVSHAVKDVKECISYVNSQNNEESKIDQIFDQNNGYWNVANIIQHSHHYAPSGDIKRDKIQKHLRAKYDEAIRKRQIPIAAVAANEVNYEFDINVSLKDIQQNTL</sequence>
<gene>
    <name evidence="1" type="ORF">MENT_LOCUS53351</name>
</gene>
<organism evidence="1 2">
    <name type="scientific">Meloidogyne enterolobii</name>
    <name type="common">Root-knot nematode worm</name>
    <name type="synonym">Meloidogyne mayaguensis</name>
    <dbReference type="NCBI Taxonomy" id="390850"/>
    <lineage>
        <taxon>Eukaryota</taxon>
        <taxon>Metazoa</taxon>
        <taxon>Ecdysozoa</taxon>
        <taxon>Nematoda</taxon>
        <taxon>Chromadorea</taxon>
        <taxon>Rhabditida</taxon>
        <taxon>Tylenchina</taxon>
        <taxon>Tylenchomorpha</taxon>
        <taxon>Tylenchoidea</taxon>
        <taxon>Meloidogynidae</taxon>
        <taxon>Meloidogyninae</taxon>
        <taxon>Meloidogyne</taxon>
    </lineage>
</organism>
<evidence type="ECO:0000313" key="1">
    <source>
        <dbReference type="EMBL" id="CAD2199918.1"/>
    </source>
</evidence>
<accession>A0A6V7XKX9</accession>
<dbReference type="EMBL" id="CAJEWN010001767">
    <property type="protein sequence ID" value="CAD2199918.1"/>
    <property type="molecule type" value="Genomic_DNA"/>
</dbReference>
<reference evidence="1 2" key="1">
    <citation type="submission" date="2020-08" db="EMBL/GenBank/DDBJ databases">
        <authorList>
            <person name="Koutsovoulos G."/>
            <person name="Danchin GJ E."/>
        </authorList>
    </citation>
    <scope>NUCLEOTIDE SEQUENCE [LARGE SCALE GENOMIC DNA]</scope>
</reference>
<evidence type="ECO:0000313" key="2">
    <source>
        <dbReference type="Proteomes" id="UP000580250"/>
    </source>
</evidence>